<evidence type="ECO:0008006" key="3">
    <source>
        <dbReference type="Google" id="ProtNLM"/>
    </source>
</evidence>
<dbReference type="AlphaFoldDB" id="A0AAD5YQ27"/>
<evidence type="ECO:0000313" key="2">
    <source>
        <dbReference type="Proteomes" id="UP001213000"/>
    </source>
</evidence>
<dbReference type="EMBL" id="JANIEX010001012">
    <property type="protein sequence ID" value="KAJ3561383.1"/>
    <property type="molecule type" value="Genomic_DNA"/>
</dbReference>
<sequence length="178" mass="20403">MILTQKGILSAICIFPNNVFLHLLKYLPFPELINICVTHPAFRHHIILETRSQIFSMLCHFLDPLLLMQALKQNHAIIASNVPLLLLTSLHSKPHKLNIYVPNSHVAPMIQFLNDAGYIEVASYDVDPAHIHWREHFLDHIYILQPSKLVGTRRNTDDSSDKMQPFEISVKSTLSHSQ</sequence>
<proteinExistence type="predicted"/>
<dbReference type="Proteomes" id="UP001213000">
    <property type="component" value="Unassembled WGS sequence"/>
</dbReference>
<evidence type="ECO:0000313" key="1">
    <source>
        <dbReference type="EMBL" id="KAJ3561383.1"/>
    </source>
</evidence>
<accession>A0AAD5YQ27</accession>
<gene>
    <name evidence="1" type="ORF">NP233_g10224</name>
</gene>
<protein>
    <recommendedName>
        <fullName evidence="3">F-box domain-containing protein</fullName>
    </recommendedName>
</protein>
<name>A0AAD5YQ27_9AGAR</name>
<organism evidence="1 2">
    <name type="scientific">Leucocoprinus birnbaumii</name>
    <dbReference type="NCBI Taxonomy" id="56174"/>
    <lineage>
        <taxon>Eukaryota</taxon>
        <taxon>Fungi</taxon>
        <taxon>Dikarya</taxon>
        <taxon>Basidiomycota</taxon>
        <taxon>Agaricomycotina</taxon>
        <taxon>Agaricomycetes</taxon>
        <taxon>Agaricomycetidae</taxon>
        <taxon>Agaricales</taxon>
        <taxon>Agaricineae</taxon>
        <taxon>Agaricaceae</taxon>
        <taxon>Leucocoprinus</taxon>
    </lineage>
</organism>
<comment type="caution">
    <text evidence="1">The sequence shown here is derived from an EMBL/GenBank/DDBJ whole genome shotgun (WGS) entry which is preliminary data.</text>
</comment>
<keyword evidence="2" id="KW-1185">Reference proteome</keyword>
<reference evidence="1" key="1">
    <citation type="submission" date="2022-07" db="EMBL/GenBank/DDBJ databases">
        <title>Genome Sequence of Leucocoprinus birnbaumii.</title>
        <authorList>
            <person name="Buettner E."/>
        </authorList>
    </citation>
    <scope>NUCLEOTIDE SEQUENCE</scope>
    <source>
        <strain evidence="1">VT141</strain>
    </source>
</reference>